<dbReference type="EMBL" id="BAAAEN010000045">
    <property type="protein sequence ID" value="GAA0533508.1"/>
    <property type="molecule type" value="Genomic_DNA"/>
</dbReference>
<sequence length="374" mass="40067">MSGVKRALIVGGGIGGMSAAICLRRRGVDVQVVDLDPEWRVYGAGITITGPTLRAFRELGILDEIAAQAYTGHGIQICDVLGRPLRVVATPVVGDGDLPGSGGVMRPVLHAVLSRRTLDSGARVSLGVTVASLEQDDDGVSVRFSDGSTGRYDLVIGADGIFSRIRTLVFPDAPAPAFTGQCAWRLVVPRAPGIDRRHFFLGGPVKVGLNPVSDSEMYMFLLEPLAEPNRIEERGLAPGLAALMQGYGGILAEIREQLDDTSRIVRRPLEGFLLPAPWYRGRVVLIGDAAHPTTPQLASGAGMAVEDALVLAMELEAAQGVAQALQRFMRRRYERCRLVVQNSLEIGRLEQAKAPVERQAALVEESLAVLAQPI</sequence>
<evidence type="ECO:0000259" key="3">
    <source>
        <dbReference type="Pfam" id="PF01494"/>
    </source>
</evidence>
<organism evidence="4 5">
    <name type="scientific">Pigmentiphaga daeguensis</name>
    <dbReference type="NCBI Taxonomy" id="414049"/>
    <lineage>
        <taxon>Bacteria</taxon>
        <taxon>Pseudomonadati</taxon>
        <taxon>Pseudomonadota</taxon>
        <taxon>Betaproteobacteria</taxon>
        <taxon>Burkholderiales</taxon>
        <taxon>Alcaligenaceae</taxon>
        <taxon>Pigmentiphaga</taxon>
    </lineage>
</organism>
<dbReference type="Proteomes" id="UP001501706">
    <property type="component" value="Unassembled WGS sequence"/>
</dbReference>
<evidence type="ECO:0000313" key="5">
    <source>
        <dbReference type="Proteomes" id="UP001501706"/>
    </source>
</evidence>
<dbReference type="InterPro" id="IPR036188">
    <property type="entry name" value="FAD/NAD-bd_sf"/>
</dbReference>
<proteinExistence type="predicted"/>
<keyword evidence="5" id="KW-1185">Reference proteome</keyword>
<dbReference type="PRINTS" id="PR00420">
    <property type="entry name" value="RNGMNOXGNASE"/>
</dbReference>
<reference evidence="4 5" key="1">
    <citation type="journal article" date="2019" name="Int. J. Syst. Evol. Microbiol.">
        <title>The Global Catalogue of Microorganisms (GCM) 10K type strain sequencing project: providing services to taxonomists for standard genome sequencing and annotation.</title>
        <authorList>
            <consortium name="The Broad Institute Genomics Platform"/>
            <consortium name="The Broad Institute Genome Sequencing Center for Infectious Disease"/>
            <person name="Wu L."/>
            <person name="Ma J."/>
        </authorList>
    </citation>
    <scope>NUCLEOTIDE SEQUENCE [LARGE SCALE GENOMIC DNA]</scope>
    <source>
        <strain evidence="4 5">JCM 14330</strain>
    </source>
</reference>
<keyword evidence="1" id="KW-0560">Oxidoreductase</keyword>
<dbReference type="NCBIfam" id="NF005313">
    <property type="entry name" value="PRK06847.1"/>
    <property type="match status" value="1"/>
</dbReference>
<evidence type="ECO:0000256" key="2">
    <source>
        <dbReference type="ARBA" id="ARBA00023033"/>
    </source>
</evidence>
<evidence type="ECO:0000256" key="1">
    <source>
        <dbReference type="ARBA" id="ARBA00023002"/>
    </source>
</evidence>
<accession>A0ABN1D3V8</accession>
<dbReference type="SUPFAM" id="SSF51905">
    <property type="entry name" value="FAD/NAD(P)-binding domain"/>
    <property type="match status" value="1"/>
</dbReference>
<feature type="domain" description="FAD-binding" evidence="3">
    <location>
        <begin position="7"/>
        <end position="342"/>
    </location>
</feature>
<comment type="caution">
    <text evidence="4">The sequence shown here is derived from an EMBL/GenBank/DDBJ whole genome shotgun (WGS) entry which is preliminary data.</text>
</comment>
<dbReference type="InterPro" id="IPR002938">
    <property type="entry name" value="FAD-bd"/>
</dbReference>
<dbReference type="PANTHER" id="PTHR13789">
    <property type="entry name" value="MONOOXYGENASE"/>
    <property type="match status" value="1"/>
</dbReference>
<name>A0ABN1D3V8_9BURK</name>
<gene>
    <name evidence="4" type="ORF">GCM10009097_58430</name>
</gene>
<protein>
    <submittedName>
        <fullName evidence="4">FAD-dependent oxidoreductase</fullName>
    </submittedName>
</protein>
<dbReference type="PANTHER" id="PTHR13789:SF309">
    <property type="entry name" value="PUTATIVE (AFU_ORTHOLOGUE AFUA_6G14510)-RELATED"/>
    <property type="match status" value="1"/>
</dbReference>
<evidence type="ECO:0000313" key="4">
    <source>
        <dbReference type="EMBL" id="GAA0533508.1"/>
    </source>
</evidence>
<dbReference type="Gene3D" id="3.50.50.60">
    <property type="entry name" value="FAD/NAD(P)-binding domain"/>
    <property type="match status" value="1"/>
</dbReference>
<dbReference type="Pfam" id="PF01494">
    <property type="entry name" value="FAD_binding_3"/>
    <property type="match status" value="1"/>
</dbReference>
<dbReference type="InterPro" id="IPR050493">
    <property type="entry name" value="FAD-dep_Monooxygenase_BioMet"/>
</dbReference>
<keyword evidence="2" id="KW-0503">Monooxygenase</keyword>